<evidence type="ECO:0000256" key="1">
    <source>
        <dbReference type="SAM" id="Coils"/>
    </source>
</evidence>
<proteinExistence type="predicted"/>
<reference evidence="3 4" key="1">
    <citation type="submission" date="2024-02" db="EMBL/GenBank/DDBJ databases">
        <authorList>
            <person name="Chen Y."/>
            <person name="Shah S."/>
            <person name="Dougan E. K."/>
            <person name="Thang M."/>
            <person name="Chan C."/>
        </authorList>
    </citation>
    <scope>NUCLEOTIDE SEQUENCE [LARGE SCALE GENOMIC DNA]</scope>
</reference>
<feature type="compositionally biased region" description="Polar residues" evidence="2">
    <location>
        <begin position="26"/>
        <end position="37"/>
    </location>
</feature>
<evidence type="ECO:0000313" key="3">
    <source>
        <dbReference type="EMBL" id="CAK9068369.1"/>
    </source>
</evidence>
<dbReference type="Proteomes" id="UP001642484">
    <property type="component" value="Unassembled WGS sequence"/>
</dbReference>
<comment type="caution">
    <text evidence="3">The sequence shown here is derived from an EMBL/GenBank/DDBJ whole genome shotgun (WGS) entry which is preliminary data.</text>
</comment>
<feature type="region of interest" description="Disordered" evidence="2">
    <location>
        <begin position="1"/>
        <end position="84"/>
    </location>
</feature>
<evidence type="ECO:0000313" key="4">
    <source>
        <dbReference type="Proteomes" id="UP001642484"/>
    </source>
</evidence>
<protein>
    <submittedName>
        <fullName evidence="3">Uncharacterized protein</fullName>
    </submittedName>
</protein>
<keyword evidence="4" id="KW-1185">Reference proteome</keyword>
<feature type="compositionally biased region" description="Low complexity" evidence="2">
    <location>
        <begin position="53"/>
        <end position="67"/>
    </location>
</feature>
<feature type="compositionally biased region" description="Low complexity" evidence="2">
    <location>
        <begin position="1"/>
        <end position="12"/>
    </location>
</feature>
<feature type="coiled-coil region" evidence="1">
    <location>
        <begin position="135"/>
        <end position="169"/>
    </location>
</feature>
<keyword evidence="1" id="KW-0175">Coiled coil</keyword>
<sequence length="232" mass="25106">MFGRPSPLSKSRLNSRSRRISPPGTPTSQTLPGSANSPRRFLSQPRASEEIPSRSPSQPSWPSSPSSSAPPPSPGPPTAKQFEVEVQVCPREVPKGNQSAKHEVFRSVSSASTAHSTLVSDEGLATAAHAALVASEAMQEETARATAVRKQLEEQSRRLEAQLASANQMLQPLLQSHQQVQQLLQQMRPPGPYPQGHSSPRIDIPVPGPYPVQPIQVPVTRRTIQVVRPPQV</sequence>
<gene>
    <name evidence="3" type="ORF">CCMP2556_LOCUS33578</name>
</gene>
<feature type="compositionally biased region" description="Pro residues" evidence="2">
    <location>
        <begin position="68"/>
        <end position="77"/>
    </location>
</feature>
<organism evidence="3 4">
    <name type="scientific">Durusdinium trenchii</name>
    <dbReference type="NCBI Taxonomy" id="1381693"/>
    <lineage>
        <taxon>Eukaryota</taxon>
        <taxon>Sar</taxon>
        <taxon>Alveolata</taxon>
        <taxon>Dinophyceae</taxon>
        <taxon>Suessiales</taxon>
        <taxon>Symbiodiniaceae</taxon>
        <taxon>Durusdinium</taxon>
    </lineage>
</organism>
<evidence type="ECO:0000256" key="2">
    <source>
        <dbReference type="SAM" id="MobiDB-lite"/>
    </source>
</evidence>
<accession>A0ABP0NXT5</accession>
<name>A0ABP0NXT5_9DINO</name>
<feature type="non-terminal residue" evidence="3">
    <location>
        <position position="232"/>
    </location>
</feature>
<dbReference type="EMBL" id="CAXAMN010022323">
    <property type="protein sequence ID" value="CAK9068369.1"/>
    <property type="molecule type" value="Genomic_DNA"/>
</dbReference>